<proteinExistence type="predicted"/>
<comment type="caution">
    <text evidence="3">The sequence shown here is derived from an EMBL/GenBank/DDBJ whole genome shotgun (WGS) entry which is preliminary data.</text>
</comment>
<dbReference type="EMBL" id="JACGWN010000012">
    <property type="protein sequence ID" value="KAL0416473.1"/>
    <property type="molecule type" value="Genomic_DNA"/>
</dbReference>
<dbReference type="AlphaFoldDB" id="A0AAW2UH31"/>
<sequence length="88" mass="9393">MTIEVAEGRAVGEGTNGARMTPVGPQYGSEVLQLLSSDHPGLVLVSLLLDGNNFLTWSRAVRRTVGAKLKLGFVTDTGKKLTNPELIE</sequence>
<dbReference type="InterPro" id="IPR029472">
    <property type="entry name" value="Copia-like_N"/>
</dbReference>
<feature type="domain" description="Retrotransposon Copia-like N-terminal" evidence="2">
    <location>
        <begin position="36"/>
        <end position="74"/>
    </location>
</feature>
<dbReference type="Pfam" id="PF14244">
    <property type="entry name" value="Retrotran_gag_3"/>
    <property type="match status" value="1"/>
</dbReference>
<evidence type="ECO:0000256" key="1">
    <source>
        <dbReference type="SAM" id="MobiDB-lite"/>
    </source>
</evidence>
<name>A0AAW2UH31_9LAMI</name>
<reference evidence="3" key="2">
    <citation type="journal article" date="2024" name="Plant">
        <title>Genomic evolution and insights into agronomic trait innovations of Sesamum species.</title>
        <authorList>
            <person name="Miao H."/>
            <person name="Wang L."/>
            <person name="Qu L."/>
            <person name="Liu H."/>
            <person name="Sun Y."/>
            <person name="Le M."/>
            <person name="Wang Q."/>
            <person name="Wei S."/>
            <person name="Zheng Y."/>
            <person name="Lin W."/>
            <person name="Duan Y."/>
            <person name="Cao H."/>
            <person name="Xiong S."/>
            <person name="Wang X."/>
            <person name="Wei L."/>
            <person name="Li C."/>
            <person name="Ma Q."/>
            <person name="Ju M."/>
            <person name="Zhao R."/>
            <person name="Li G."/>
            <person name="Mu C."/>
            <person name="Tian Q."/>
            <person name="Mei H."/>
            <person name="Zhang T."/>
            <person name="Gao T."/>
            <person name="Zhang H."/>
        </authorList>
    </citation>
    <scope>NUCLEOTIDE SEQUENCE</scope>
    <source>
        <strain evidence="3">KEN1</strain>
    </source>
</reference>
<organism evidence="3">
    <name type="scientific">Sesamum latifolium</name>
    <dbReference type="NCBI Taxonomy" id="2727402"/>
    <lineage>
        <taxon>Eukaryota</taxon>
        <taxon>Viridiplantae</taxon>
        <taxon>Streptophyta</taxon>
        <taxon>Embryophyta</taxon>
        <taxon>Tracheophyta</taxon>
        <taxon>Spermatophyta</taxon>
        <taxon>Magnoliopsida</taxon>
        <taxon>eudicotyledons</taxon>
        <taxon>Gunneridae</taxon>
        <taxon>Pentapetalae</taxon>
        <taxon>asterids</taxon>
        <taxon>lamiids</taxon>
        <taxon>Lamiales</taxon>
        <taxon>Pedaliaceae</taxon>
        <taxon>Sesamum</taxon>
    </lineage>
</organism>
<evidence type="ECO:0000313" key="3">
    <source>
        <dbReference type="EMBL" id="KAL0416473.1"/>
    </source>
</evidence>
<reference evidence="3" key="1">
    <citation type="submission" date="2020-06" db="EMBL/GenBank/DDBJ databases">
        <authorList>
            <person name="Li T."/>
            <person name="Hu X."/>
            <person name="Zhang T."/>
            <person name="Song X."/>
            <person name="Zhang H."/>
            <person name="Dai N."/>
            <person name="Sheng W."/>
            <person name="Hou X."/>
            <person name="Wei L."/>
        </authorList>
    </citation>
    <scope>NUCLEOTIDE SEQUENCE</scope>
    <source>
        <strain evidence="3">KEN1</strain>
        <tissue evidence="3">Leaf</tissue>
    </source>
</reference>
<protein>
    <recommendedName>
        <fullName evidence="2">Retrotransposon Copia-like N-terminal domain-containing protein</fullName>
    </recommendedName>
</protein>
<accession>A0AAW2UH31</accession>
<evidence type="ECO:0000259" key="2">
    <source>
        <dbReference type="Pfam" id="PF14244"/>
    </source>
</evidence>
<gene>
    <name evidence="3" type="ORF">Slati_3479200</name>
</gene>
<feature type="region of interest" description="Disordered" evidence="1">
    <location>
        <begin position="1"/>
        <end position="22"/>
    </location>
</feature>